<reference evidence="3 4" key="1">
    <citation type="submission" date="2016-03" db="EMBL/GenBank/DDBJ databases">
        <authorList>
            <person name="Ploux O."/>
        </authorList>
    </citation>
    <scope>NUCLEOTIDE SEQUENCE [LARGE SCALE GENOMIC DNA]</scope>
    <source>
        <strain evidence="3 4">LPB0076</strain>
    </source>
</reference>
<dbReference type="STRING" id="1763534.GCA_001831475_01209"/>
<dbReference type="OrthoDB" id="659223at2"/>
<dbReference type="SUPFAM" id="SSF52172">
    <property type="entry name" value="CheY-like"/>
    <property type="match status" value="1"/>
</dbReference>
<name>A0A1B9E3D8_9FLAO</name>
<keyword evidence="1" id="KW-0597">Phosphoprotein</keyword>
<comment type="caution">
    <text evidence="3">The sequence shown here is derived from an EMBL/GenBank/DDBJ whole genome shotgun (WGS) entry which is preliminary data.</text>
</comment>
<accession>A0A1B9E3D8</accession>
<dbReference type="GO" id="GO:0000160">
    <property type="term" value="P:phosphorelay signal transduction system"/>
    <property type="evidence" value="ECO:0007669"/>
    <property type="project" value="InterPro"/>
</dbReference>
<sequence length="222" mass="25422">MFQKAIIVDDIDFNDQGALQVLTNLNVPVVDIAKYCDEALLKIKKAQLEEQPYDLVISDLSFKEDHRNDKIKSGEELIAIVKDLFPETKIIAFSVEDKPYIVQSLFKKFAINGYVIKGRNTITDLQQAIMQVYHTDEKFISPELATLYQDKTIHQINDYDILIIKYLSLGISQENMELQFKELGITPNSKSSIEKHSNKLRIYFRANNTTHLVAIAKDLGLI</sequence>
<evidence type="ECO:0000259" key="2">
    <source>
        <dbReference type="PROSITE" id="PS50110"/>
    </source>
</evidence>
<gene>
    <name evidence="3" type="ORF">LPBF_05795</name>
</gene>
<dbReference type="InterPro" id="IPR001789">
    <property type="entry name" value="Sig_transdc_resp-reg_receiver"/>
</dbReference>
<organism evidence="3 4">
    <name type="scientific">Flavobacterium crassostreae</name>
    <dbReference type="NCBI Taxonomy" id="1763534"/>
    <lineage>
        <taxon>Bacteria</taxon>
        <taxon>Pseudomonadati</taxon>
        <taxon>Bacteroidota</taxon>
        <taxon>Flavobacteriia</taxon>
        <taxon>Flavobacteriales</taxon>
        <taxon>Flavobacteriaceae</taxon>
        <taxon>Flavobacterium</taxon>
    </lineage>
</organism>
<dbReference type="Gene3D" id="3.40.50.2300">
    <property type="match status" value="1"/>
</dbReference>
<evidence type="ECO:0000313" key="4">
    <source>
        <dbReference type="Proteomes" id="UP000093510"/>
    </source>
</evidence>
<dbReference type="EMBL" id="LVEP01000022">
    <property type="protein sequence ID" value="OCB76451.1"/>
    <property type="molecule type" value="Genomic_DNA"/>
</dbReference>
<dbReference type="PROSITE" id="PS50110">
    <property type="entry name" value="RESPONSE_REGULATORY"/>
    <property type="match status" value="1"/>
</dbReference>
<evidence type="ECO:0000313" key="3">
    <source>
        <dbReference type="EMBL" id="OCB76451.1"/>
    </source>
</evidence>
<dbReference type="AlphaFoldDB" id="A0A1B9E3D8"/>
<dbReference type="RefSeq" id="WP_066333677.1">
    <property type="nucleotide sequence ID" value="NZ_CP017688.1"/>
</dbReference>
<proteinExistence type="predicted"/>
<feature type="modified residue" description="4-aspartylphosphate" evidence="1">
    <location>
        <position position="59"/>
    </location>
</feature>
<dbReference type="InterPro" id="IPR011006">
    <property type="entry name" value="CheY-like_superfamily"/>
</dbReference>
<feature type="domain" description="Response regulatory" evidence="2">
    <location>
        <begin position="4"/>
        <end position="132"/>
    </location>
</feature>
<keyword evidence="4" id="KW-1185">Reference proteome</keyword>
<dbReference type="Proteomes" id="UP000093510">
    <property type="component" value="Unassembled WGS sequence"/>
</dbReference>
<protein>
    <submittedName>
        <fullName evidence="3">Transcriptional regulator</fullName>
    </submittedName>
</protein>
<evidence type="ECO:0000256" key="1">
    <source>
        <dbReference type="PROSITE-ProRule" id="PRU00169"/>
    </source>
</evidence>